<accession>A0A3P7PGY8</accession>
<dbReference type="RefSeq" id="WP_125138282.1">
    <property type="nucleotide sequence ID" value="NZ_LR130778.1"/>
</dbReference>
<gene>
    <name evidence="4" type="ORF">PATL70BA_3364</name>
</gene>
<evidence type="ECO:0000313" key="4">
    <source>
        <dbReference type="EMBL" id="VDN49293.1"/>
    </source>
</evidence>
<feature type="compositionally biased region" description="Polar residues" evidence="2">
    <location>
        <begin position="152"/>
        <end position="165"/>
    </location>
</feature>
<evidence type="ECO:0000259" key="3">
    <source>
        <dbReference type="Pfam" id="PF03432"/>
    </source>
</evidence>
<dbReference type="OrthoDB" id="9763513at2"/>
<keyword evidence="5" id="KW-1185">Reference proteome</keyword>
<sequence length="456" mass="53344">MAITKIHPIKTTLNLSIDYICDPAKTDEEILISSFLCGHKTAALEFAKTKEKMNSQSKNLARHLIQSFMPGEVSPELAHTIGQDLCDKHLQRKYEYVLTTHVDKGHIHNHIIFNNVNHLDGKAYISNKRSYHQIRNISDSLCRVHQLSIASESNTSQARNKTKGSSYKEYQERKNGNSYKAKLQYAIDLAIKKAKNWDDFLRILQSQGYEIKYGKHISFKAVRQERFTRAKTIGDDYTEDKIKERIADSQKNKGHRIYTSKSHSNRIVDISTNQLASRSEGFAKWLKLQNLKIMSKSWNEINENNLTDIDSFNSYIEQVHDKLGMLQSEIKVLENDIDNKKTTLQNLQNQNKYHAIYKNYLSAKDRDKFFRDYETEIIIYEAADNYLSSTYKTTTFPQENLLTKNIECLTRKSSSLYQSHKDQKEKVKEVNQLRQNLEDYLRQDDRHYYKNIKEQS</sequence>
<proteinExistence type="predicted"/>
<dbReference type="InterPro" id="IPR005094">
    <property type="entry name" value="Endonuclease_MobA/VirD2"/>
</dbReference>
<dbReference type="EMBL" id="LR130778">
    <property type="protein sequence ID" value="VDN49293.1"/>
    <property type="molecule type" value="Genomic_DNA"/>
</dbReference>
<keyword evidence="1" id="KW-0175">Coiled coil</keyword>
<evidence type="ECO:0000256" key="1">
    <source>
        <dbReference type="SAM" id="Coils"/>
    </source>
</evidence>
<feature type="region of interest" description="Disordered" evidence="2">
    <location>
        <begin position="152"/>
        <end position="173"/>
    </location>
</feature>
<protein>
    <submittedName>
        <fullName evidence="4">Relaxase/Mobilisation nuclease domain-containing protein</fullName>
    </submittedName>
</protein>
<evidence type="ECO:0000313" key="5">
    <source>
        <dbReference type="Proteomes" id="UP000279029"/>
    </source>
</evidence>
<reference evidence="4 5" key="1">
    <citation type="submission" date="2018-09" db="EMBL/GenBank/DDBJ databases">
        <authorList>
            <person name="Postec A."/>
        </authorList>
    </citation>
    <scope>NUCLEOTIDE SEQUENCE [LARGE SCALE GENOMIC DNA]</scope>
    <source>
        <strain evidence="4">70B-A</strain>
    </source>
</reference>
<evidence type="ECO:0000256" key="2">
    <source>
        <dbReference type="SAM" id="MobiDB-lite"/>
    </source>
</evidence>
<feature type="domain" description="MobA/VirD2-like nuclease" evidence="3">
    <location>
        <begin position="19"/>
        <end position="147"/>
    </location>
</feature>
<dbReference type="Pfam" id="PF03432">
    <property type="entry name" value="Relaxase"/>
    <property type="match status" value="1"/>
</dbReference>
<dbReference type="KEGG" id="cbar:PATL70BA_3364"/>
<organism evidence="4 5">
    <name type="scientific">Petrocella atlantisensis</name>
    <dbReference type="NCBI Taxonomy" id="2173034"/>
    <lineage>
        <taxon>Bacteria</taxon>
        <taxon>Bacillati</taxon>
        <taxon>Bacillota</taxon>
        <taxon>Clostridia</taxon>
        <taxon>Lachnospirales</taxon>
        <taxon>Vallitaleaceae</taxon>
        <taxon>Petrocella</taxon>
    </lineage>
</organism>
<feature type="coiled-coil region" evidence="1">
    <location>
        <begin position="316"/>
        <end position="350"/>
    </location>
</feature>
<name>A0A3P7PGY8_9FIRM</name>
<dbReference type="Proteomes" id="UP000279029">
    <property type="component" value="Chromosome"/>
</dbReference>
<dbReference type="AlphaFoldDB" id="A0A3P7PGY8"/>